<sequence>MCQTYIFSFLAPKDLYRVGSTRAYGGMPLKKYLKVPLQSRLSSSWRLEYLSRVESIRNLEFSRLHVTDIDSRLSEIDKMSVACQFRSDIPNSLSVGHIDSGACSLIDIERGKFDKYVLFDSSQRQPSCLELTRLGALIGFLNGQVALSNYSTSNVVFFPVEQSHTAPISALTLSDQPHDTESVFAASGSEDGIICIWDTSKPRLVRKLKGLKNAATSIKLNENFVLAIDSANSLFLWKLSADPEQTPTSCGQLVKSVDFLSSGIKAILLFESGGLEQLDLNTLERKTLSAVPMCCYHLNPKFPQFAAIAGPEAVTLLETDTVNSRTFQVRHTSLSPRAIPHAIYFDDIKLVGFFEDDVVRIWCITSKRQIRKIGIRGYIPRRLFAANTHPLKIIAASNSRLMVAVRKSIVVIGVGNESAHLATKPKRTWKHKVKAHGSVHQAVKETLLDLEEEDQLNAKTRSKFKKLQDLSDLTEEEVLQYALTLSADNNSSASENQVLENFNALSLTEEEAINYAIFLSQESQE</sequence>
<proteinExistence type="predicted"/>
<keyword evidence="2" id="KW-1185">Reference proteome</keyword>
<name>A0ACC2T8T4_9FUNG</name>
<accession>A0ACC2T8T4</accession>
<reference evidence="1" key="1">
    <citation type="submission" date="2022-04" db="EMBL/GenBank/DDBJ databases">
        <title>Genome of the entomopathogenic fungus Entomophthora muscae.</title>
        <authorList>
            <person name="Elya C."/>
            <person name="Lovett B.R."/>
            <person name="Lee E."/>
            <person name="Macias A.M."/>
            <person name="Hajek A.E."/>
            <person name="De Bivort B.L."/>
            <person name="Kasson M.T."/>
            <person name="De Fine Licht H.H."/>
            <person name="Stajich J.E."/>
        </authorList>
    </citation>
    <scope>NUCLEOTIDE SEQUENCE</scope>
    <source>
        <strain evidence="1">Berkeley</strain>
    </source>
</reference>
<comment type="caution">
    <text evidence="1">The sequence shown here is derived from an EMBL/GenBank/DDBJ whole genome shotgun (WGS) entry which is preliminary data.</text>
</comment>
<evidence type="ECO:0000313" key="1">
    <source>
        <dbReference type="EMBL" id="KAJ9070866.1"/>
    </source>
</evidence>
<protein>
    <submittedName>
        <fullName evidence="1">Uncharacterized protein</fullName>
    </submittedName>
</protein>
<gene>
    <name evidence="1" type="ORF">DSO57_1002926</name>
</gene>
<evidence type="ECO:0000313" key="2">
    <source>
        <dbReference type="Proteomes" id="UP001165960"/>
    </source>
</evidence>
<organism evidence="1 2">
    <name type="scientific">Entomophthora muscae</name>
    <dbReference type="NCBI Taxonomy" id="34485"/>
    <lineage>
        <taxon>Eukaryota</taxon>
        <taxon>Fungi</taxon>
        <taxon>Fungi incertae sedis</taxon>
        <taxon>Zoopagomycota</taxon>
        <taxon>Entomophthoromycotina</taxon>
        <taxon>Entomophthoromycetes</taxon>
        <taxon>Entomophthorales</taxon>
        <taxon>Entomophthoraceae</taxon>
        <taxon>Entomophthora</taxon>
    </lineage>
</organism>
<dbReference type="EMBL" id="QTSX02003557">
    <property type="protein sequence ID" value="KAJ9070866.1"/>
    <property type="molecule type" value="Genomic_DNA"/>
</dbReference>
<dbReference type="Proteomes" id="UP001165960">
    <property type="component" value="Unassembled WGS sequence"/>
</dbReference>